<evidence type="ECO:0000313" key="1">
    <source>
        <dbReference type="EMBL" id="ARE87140.1"/>
    </source>
</evidence>
<organism evidence="1 2">
    <name type="scientific">Clostridium formicaceticum</name>
    <dbReference type="NCBI Taxonomy" id="1497"/>
    <lineage>
        <taxon>Bacteria</taxon>
        <taxon>Bacillati</taxon>
        <taxon>Bacillota</taxon>
        <taxon>Clostridia</taxon>
        <taxon>Eubacteriales</taxon>
        <taxon>Clostridiaceae</taxon>
        <taxon>Clostridium</taxon>
    </lineage>
</organism>
<name>A0AAC9RMR2_9CLOT</name>
<sequence length="48" mass="5767">MIVIAKQSEVREWYQGFNIQEVEVGYSVCRENKGRRNFKELIITNYNL</sequence>
<reference evidence="1 2" key="1">
    <citation type="submission" date="2017-03" db="EMBL/GenBank/DDBJ databases">
        <title>Complete sequence of Clostridium formicaceticum DSM 92.</title>
        <authorList>
            <person name="Poehlein A."/>
            <person name="Karl M."/>
            <person name="Bengelsdorf F.R."/>
            <person name="Duerre P."/>
            <person name="Daniel R."/>
        </authorList>
    </citation>
    <scope>NUCLEOTIDE SEQUENCE [LARGE SCALE GENOMIC DNA]</scope>
    <source>
        <strain evidence="1 2">DSM 92</strain>
    </source>
</reference>
<protein>
    <submittedName>
        <fullName evidence="1">Uncharacterized protein</fullName>
    </submittedName>
</protein>
<dbReference type="AlphaFoldDB" id="A0AAC9RMR2"/>
<dbReference type="RefSeq" id="WP_156778785.1">
    <property type="nucleotide sequence ID" value="NZ_CP017603.1"/>
</dbReference>
<evidence type="ECO:0000313" key="2">
    <source>
        <dbReference type="Proteomes" id="UP000192478"/>
    </source>
</evidence>
<dbReference type="Proteomes" id="UP000192478">
    <property type="component" value="Chromosome"/>
</dbReference>
<accession>A0AAC9RMR2</accession>
<gene>
    <name evidence="1" type="ORF">CLFO_15260</name>
</gene>
<dbReference type="InterPro" id="IPR029063">
    <property type="entry name" value="SAM-dependent_MTases_sf"/>
</dbReference>
<dbReference type="Gene3D" id="3.40.50.150">
    <property type="entry name" value="Vaccinia Virus protein VP39"/>
    <property type="match status" value="1"/>
</dbReference>
<dbReference type="SUPFAM" id="SSF53335">
    <property type="entry name" value="S-adenosyl-L-methionine-dependent methyltransferases"/>
    <property type="match status" value="1"/>
</dbReference>
<dbReference type="EMBL" id="CP020559">
    <property type="protein sequence ID" value="ARE87140.1"/>
    <property type="molecule type" value="Genomic_DNA"/>
</dbReference>
<proteinExistence type="predicted"/>